<feature type="transmembrane region" description="Helical" evidence="7">
    <location>
        <begin position="12"/>
        <end position="33"/>
    </location>
</feature>
<keyword evidence="5 7" id="KW-1133">Transmembrane helix</keyword>
<gene>
    <name evidence="9" type="ORF">OZSIB_2322</name>
</gene>
<keyword evidence="2 7" id="KW-0813">Transport</keyword>
<dbReference type="SUPFAM" id="SSF161098">
    <property type="entry name" value="MetI-like"/>
    <property type="match status" value="1"/>
</dbReference>
<evidence type="ECO:0000259" key="8">
    <source>
        <dbReference type="PROSITE" id="PS50928"/>
    </source>
</evidence>
<dbReference type="PROSITE" id="PS50928">
    <property type="entry name" value="ABC_TM1"/>
    <property type="match status" value="1"/>
</dbReference>
<proteinExistence type="inferred from homology"/>
<feature type="transmembrane region" description="Helical" evidence="7">
    <location>
        <begin position="110"/>
        <end position="135"/>
    </location>
</feature>
<comment type="caution">
    <text evidence="9">The sequence shown here is derived from an EMBL/GenBank/DDBJ whole genome shotgun (WGS) entry which is preliminary data.</text>
</comment>
<evidence type="ECO:0000256" key="2">
    <source>
        <dbReference type="ARBA" id="ARBA00022448"/>
    </source>
</evidence>
<dbReference type="InterPro" id="IPR000515">
    <property type="entry name" value="MetI-like"/>
</dbReference>
<feature type="transmembrane region" description="Helical" evidence="7">
    <location>
        <begin position="77"/>
        <end position="103"/>
    </location>
</feature>
<dbReference type="CDD" id="cd06261">
    <property type="entry name" value="TM_PBP2"/>
    <property type="match status" value="1"/>
</dbReference>
<comment type="subcellular location">
    <subcellularLocation>
        <location evidence="1 7">Cell membrane</location>
        <topology evidence="1 7">Multi-pass membrane protein</topology>
    </subcellularLocation>
</comment>
<keyword evidence="4 7" id="KW-0812">Transmembrane</keyword>
<dbReference type="Pfam" id="PF00528">
    <property type="entry name" value="BPD_transp_1"/>
    <property type="match status" value="1"/>
</dbReference>
<dbReference type="InterPro" id="IPR035906">
    <property type="entry name" value="MetI-like_sf"/>
</dbReference>
<feature type="transmembrane region" description="Helical" evidence="7">
    <location>
        <begin position="141"/>
        <end position="162"/>
    </location>
</feature>
<evidence type="ECO:0000313" key="9">
    <source>
        <dbReference type="EMBL" id="RCK80945.1"/>
    </source>
</evidence>
<dbReference type="Proteomes" id="UP000252355">
    <property type="component" value="Unassembled WGS sequence"/>
</dbReference>
<dbReference type="GO" id="GO:0055085">
    <property type="term" value="P:transmembrane transport"/>
    <property type="evidence" value="ECO:0007669"/>
    <property type="project" value="InterPro"/>
</dbReference>
<dbReference type="Gene3D" id="1.10.3720.10">
    <property type="entry name" value="MetI-like"/>
    <property type="match status" value="1"/>
</dbReference>
<evidence type="ECO:0000256" key="5">
    <source>
        <dbReference type="ARBA" id="ARBA00022989"/>
    </source>
</evidence>
<evidence type="ECO:0000256" key="3">
    <source>
        <dbReference type="ARBA" id="ARBA00022475"/>
    </source>
</evidence>
<dbReference type="GO" id="GO:0005886">
    <property type="term" value="C:plasma membrane"/>
    <property type="evidence" value="ECO:0007669"/>
    <property type="project" value="UniProtKB-SubCell"/>
</dbReference>
<dbReference type="AlphaFoldDB" id="A0A367ZS29"/>
<name>A0A367ZS29_9BACT</name>
<evidence type="ECO:0000256" key="7">
    <source>
        <dbReference type="RuleBase" id="RU363032"/>
    </source>
</evidence>
<dbReference type="EMBL" id="QOQW01000003">
    <property type="protein sequence ID" value="RCK80945.1"/>
    <property type="molecule type" value="Genomic_DNA"/>
</dbReference>
<keyword evidence="6 7" id="KW-0472">Membrane</keyword>
<evidence type="ECO:0000256" key="4">
    <source>
        <dbReference type="ARBA" id="ARBA00022692"/>
    </source>
</evidence>
<sequence length="276" mass="30335">MNETRLPRGERLAFVALLAIILALTLFPFLWMLSTSFKVQAEIRSTRPTLLPEKWTIANYRDLLAVFPMVRHLINSLLYAGGVTLLSLACNSLAAFAFACLAFPGRERLFALLVLTMMVPMQVTLMPLFLVLKYLGLLNTLAGLVLPGGASVLGIFLMRQFMKDLPQELLEQARLDGCSEFDLFWRVVLPLCKPILASLGVFTFVGAWNELLGPLVIMLRESGFPLPVALATLSSEHGGEWGMMMAGAVLAVIPSLLVFVLAQQHYLKGITAGAVR</sequence>
<dbReference type="PANTHER" id="PTHR43744:SF12">
    <property type="entry name" value="ABC TRANSPORTER PERMEASE PROTEIN MG189-RELATED"/>
    <property type="match status" value="1"/>
</dbReference>
<feature type="transmembrane region" description="Helical" evidence="7">
    <location>
        <begin position="241"/>
        <end position="262"/>
    </location>
</feature>
<evidence type="ECO:0000256" key="6">
    <source>
        <dbReference type="ARBA" id="ARBA00023136"/>
    </source>
</evidence>
<protein>
    <submittedName>
        <fullName evidence="9">N-Acetyl-D-glucosamine ABC transport system, permease protein 2</fullName>
    </submittedName>
</protein>
<evidence type="ECO:0000256" key="1">
    <source>
        <dbReference type="ARBA" id="ARBA00004651"/>
    </source>
</evidence>
<organism evidence="9 10">
    <name type="scientific">Candidatus Ozemobacter sibiricus</name>
    <dbReference type="NCBI Taxonomy" id="2268124"/>
    <lineage>
        <taxon>Bacteria</taxon>
        <taxon>Candidatus Ozemobacteria</taxon>
        <taxon>Candidatus Ozemobacterales</taxon>
        <taxon>Candidatus Ozemobacteraceae</taxon>
        <taxon>Candidatus Ozemobacter</taxon>
    </lineage>
</organism>
<evidence type="ECO:0000313" key="10">
    <source>
        <dbReference type="Proteomes" id="UP000252355"/>
    </source>
</evidence>
<comment type="similarity">
    <text evidence="7">Belongs to the binding-protein-dependent transport system permease family.</text>
</comment>
<reference evidence="9 10" key="1">
    <citation type="submission" date="2018-05" db="EMBL/GenBank/DDBJ databases">
        <title>A metagenomic window into the 2 km-deep terrestrial subsurface aquifer revealed taxonomically and functionally diverse microbial community comprising novel uncultured bacterial lineages.</title>
        <authorList>
            <person name="Kadnikov V.V."/>
            <person name="Mardanov A.V."/>
            <person name="Beletsky A.V."/>
            <person name="Banks D."/>
            <person name="Pimenov N.V."/>
            <person name="Frank Y.A."/>
            <person name="Karnachuk O.V."/>
            <person name="Ravin N.V."/>
        </authorList>
    </citation>
    <scope>NUCLEOTIDE SEQUENCE [LARGE SCALE GENOMIC DNA]</scope>
    <source>
        <strain evidence="9">BY5</strain>
    </source>
</reference>
<feature type="transmembrane region" description="Helical" evidence="7">
    <location>
        <begin position="183"/>
        <end position="208"/>
    </location>
</feature>
<keyword evidence="3" id="KW-1003">Cell membrane</keyword>
<dbReference type="PANTHER" id="PTHR43744">
    <property type="entry name" value="ABC TRANSPORTER PERMEASE PROTEIN MG189-RELATED-RELATED"/>
    <property type="match status" value="1"/>
</dbReference>
<feature type="domain" description="ABC transmembrane type-1" evidence="8">
    <location>
        <begin position="73"/>
        <end position="262"/>
    </location>
</feature>
<accession>A0A367ZS29</accession>